<sequence>DLTGRHRPHRARPADHRPGAPTRLGRGPRRGRPPSVAAVAAPLGGRHGLARPPLRALAATRGLGATPGAPGARTGHLRRRRLGGDRPVPDGRLRPARRGPSSRGGRVPRAQRPHLRDVPRPAGGVLLQPRRGQPARGGRRAGDLPAPLLPGTDGGGDRTRRRRVLQHADRPPDRPRGPRRPVPRDRAAASGRSGRPGPLPHRALLPVCGPGARAGAADRRPPPTLAPPAGRGRVRRQWRRRRPRDRPAAGPTRPPPRGAAGRRRLAAGARRV</sequence>
<feature type="region of interest" description="Disordered" evidence="1">
    <location>
        <begin position="1"/>
        <end position="272"/>
    </location>
</feature>
<organism evidence="2">
    <name type="scientific">uncultured Thermomicrobiales bacterium</name>
    <dbReference type="NCBI Taxonomy" id="1645740"/>
    <lineage>
        <taxon>Bacteria</taxon>
        <taxon>Pseudomonadati</taxon>
        <taxon>Thermomicrobiota</taxon>
        <taxon>Thermomicrobia</taxon>
        <taxon>Thermomicrobiales</taxon>
        <taxon>environmental samples</taxon>
    </lineage>
</organism>
<feature type="compositionally biased region" description="Basic residues" evidence="1">
    <location>
        <begin position="1"/>
        <end position="11"/>
    </location>
</feature>
<gene>
    <name evidence="2" type="ORF">AVDCRST_MAG49-270</name>
</gene>
<name>A0A6J4TZH0_9BACT</name>
<feature type="compositionally biased region" description="Low complexity" evidence="1">
    <location>
        <begin position="33"/>
        <end position="74"/>
    </location>
</feature>
<dbReference type="AlphaFoldDB" id="A0A6J4TZH0"/>
<feature type="non-terminal residue" evidence="2">
    <location>
        <position position="1"/>
    </location>
</feature>
<accession>A0A6J4TZH0</accession>
<feature type="non-terminal residue" evidence="2">
    <location>
        <position position="272"/>
    </location>
</feature>
<evidence type="ECO:0000313" key="2">
    <source>
        <dbReference type="EMBL" id="CAA9536438.1"/>
    </source>
</evidence>
<feature type="compositionally biased region" description="Basic and acidic residues" evidence="1">
    <location>
        <begin position="82"/>
        <end position="93"/>
    </location>
</feature>
<proteinExistence type="predicted"/>
<evidence type="ECO:0000256" key="1">
    <source>
        <dbReference type="SAM" id="MobiDB-lite"/>
    </source>
</evidence>
<reference evidence="2" key="1">
    <citation type="submission" date="2020-02" db="EMBL/GenBank/DDBJ databases">
        <authorList>
            <person name="Meier V. D."/>
        </authorList>
    </citation>
    <scope>NUCLEOTIDE SEQUENCE</scope>
    <source>
        <strain evidence="2">AVDCRST_MAG49</strain>
    </source>
</reference>
<protein>
    <submittedName>
        <fullName evidence="2">Uncharacterized protein</fullName>
    </submittedName>
</protein>
<feature type="compositionally biased region" description="Basic residues" evidence="1">
    <location>
        <begin position="232"/>
        <end position="244"/>
    </location>
</feature>
<dbReference type="EMBL" id="CADCWG010000020">
    <property type="protein sequence ID" value="CAA9536438.1"/>
    <property type="molecule type" value="Genomic_DNA"/>
</dbReference>
<feature type="compositionally biased region" description="Basic residues" evidence="1">
    <location>
        <begin position="260"/>
        <end position="272"/>
    </location>
</feature>
<feature type="compositionally biased region" description="Low complexity" evidence="1">
    <location>
        <begin position="98"/>
        <end position="110"/>
    </location>
</feature>
<feature type="compositionally biased region" description="Basic and acidic residues" evidence="1">
    <location>
        <begin position="166"/>
        <end position="187"/>
    </location>
</feature>